<feature type="compositionally biased region" description="Basic and acidic residues" evidence="1">
    <location>
        <begin position="315"/>
        <end position="325"/>
    </location>
</feature>
<dbReference type="InterPro" id="IPR013087">
    <property type="entry name" value="Znf_C2H2_type"/>
</dbReference>
<feature type="region of interest" description="Disordered" evidence="1">
    <location>
        <begin position="379"/>
        <end position="437"/>
    </location>
</feature>
<comment type="caution">
    <text evidence="3">The sequence shown here is derived from an EMBL/GenBank/DDBJ whole genome shotgun (WGS) entry which is preliminary data.</text>
</comment>
<name>A0A9Q1GND4_9CARY</name>
<reference evidence="3" key="1">
    <citation type="submission" date="2022-04" db="EMBL/GenBank/DDBJ databases">
        <title>Carnegiea gigantea Genome sequencing and assembly v2.</title>
        <authorList>
            <person name="Copetti D."/>
            <person name="Sanderson M.J."/>
            <person name="Burquez A."/>
            <person name="Wojciechowski M.F."/>
        </authorList>
    </citation>
    <scope>NUCLEOTIDE SEQUENCE</scope>
    <source>
        <strain evidence="3">SGP5-SGP5p</strain>
        <tissue evidence="3">Aerial part</tissue>
    </source>
</reference>
<dbReference type="Proteomes" id="UP001153076">
    <property type="component" value="Unassembled WGS sequence"/>
</dbReference>
<dbReference type="Gene3D" id="3.30.160.60">
    <property type="entry name" value="Classic Zinc Finger"/>
    <property type="match status" value="2"/>
</dbReference>
<dbReference type="InterPro" id="IPR036236">
    <property type="entry name" value="Znf_C2H2_sf"/>
</dbReference>
<evidence type="ECO:0000313" key="3">
    <source>
        <dbReference type="EMBL" id="KAJ8421703.1"/>
    </source>
</evidence>
<evidence type="ECO:0000256" key="1">
    <source>
        <dbReference type="SAM" id="MobiDB-lite"/>
    </source>
</evidence>
<dbReference type="GO" id="GO:0008270">
    <property type="term" value="F:zinc ion binding"/>
    <property type="evidence" value="ECO:0007669"/>
    <property type="project" value="UniProtKB-KW"/>
</dbReference>
<dbReference type="PANTHER" id="PTHR47487">
    <property type="entry name" value="OS06G0651300 PROTEIN-RELATED"/>
    <property type="match status" value="1"/>
</dbReference>
<feature type="domain" description="U1-type" evidence="2">
    <location>
        <begin position="343"/>
        <end position="377"/>
    </location>
</feature>
<dbReference type="Pfam" id="PF12874">
    <property type="entry name" value="zf-met"/>
    <property type="match status" value="2"/>
</dbReference>
<evidence type="ECO:0000259" key="2">
    <source>
        <dbReference type="SMART" id="SM00451"/>
    </source>
</evidence>
<evidence type="ECO:0000313" key="4">
    <source>
        <dbReference type="Proteomes" id="UP001153076"/>
    </source>
</evidence>
<proteinExistence type="predicted"/>
<dbReference type="GO" id="GO:0003676">
    <property type="term" value="F:nucleic acid binding"/>
    <property type="evidence" value="ECO:0007669"/>
    <property type="project" value="InterPro"/>
</dbReference>
<feature type="compositionally biased region" description="Polar residues" evidence="1">
    <location>
        <begin position="379"/>
        <end position="398"/>
    </location>
</feature>
<feature type="domain" description="U1-type" evidence="2">
    <location>
        <begin position="229"/>
        <end position="263"/>
    </location>
</feature>
<feature type="compositionally biased region" description="Polar residues" evidence="1">
    <location>
        <begin position="167"/>
        <end position="177"/>
    </location>
</feature>
<dbReference type="InterPro" id="IPR003604">
    <property type="entry name" value="Matrin/U1-like-C_Znf_C2H2"/>
</dbReference>
<organism evidence="3 4">
    <name type="scientific">Carnegiea gigantea</name>
    <dbReference type="NCBI Taxonomy" id="171969"/>
    <lineage>
        <taxon>Eukaryota</taxon>
        <taxon>Viridiplantae</taxon>
        <taxon>Streptophyta</taxon>
        <taxon>Embryophyta</taxon>
        <taxon>Tracheophyta</taxon>
        <taxon>Spermatophyta</taxon>
        <taxon>Magnoliopsida</taxon>
        <taxon>eudicotyledons</taxon>
        <taxon>Gunneridae</taxon>
        <taxon>Pentapetalae</taxon>
        <taxon>Caryophyllales</taxon>
        <taxon>Cactineae</taxon>
        <taxon>Cactaceae</taxon>
        <taxon>Cactoideae</taxon>
        <taxon>Echinocereeae</taxon>
        <taxon>Carnegiea</taxon>
    </lineage>
</organism>
<dbReference type="SMART" id="SM00451">
    <property type="entry name" value="ZnF_U1"/>
    <property type="match status" value="2"/>
</dbReference>
<accession>A0A9Q1GND4</accession>
<dbReference type="AlphaFoldDB" id="A0A9Q1GND4"/>
<dbReference type="OrthoDB" id="10009287at2759"/>
<dbReference type="PANTHER" id="PTHR47487:SF8">
    <property type="entry name" value="OS08G0270900 PROTEIN"/>
    <property type="match status" value="1"/>
</dbReference>
<dbReference type="EMBL" id="JAKOGI010002585">
    <property type="protein sequence ID" value="KAJ8421703.1"/>
    <property type="molecule type" value="Genomic_DNA"/>
</dbReference>
<feature type="region of interest" description="Disordered" evidence="1">
    <location>
        <begin position="192"/>
        <end position="232"/>
    </location>
</feature>
<keyword evidence="4" id="KW-1185">Reference proteome</keyword>
<feature type="compositionally biased region" description="Basic residues" evidence="1">
    <location>
        <begin position="278"/>
        <end position="288"/>
    </location>
</feature>
<feature type="compositionally biased region" description="Basic residues" evidence="1">
    <location>
        <begin position="331"/>
        <end position="341"/>
    </location>
</feature>
<feature type="region of interest" description="Disordered" evidence="1">
    <location>
        <begin position="248"/>
        <end position="341"/>
    </location>
</feature>
<sequence length="459" mass="51274">MEFKFRSIHERYSTYFTPPPNFQSPSHFSYFSPQAIRAGMANPELGHPEFHRNPNLDPNDFWEAMQFQRELEKERIRAEIIAEEIMRRRILEEEVRREMMMEKEMAMRFGYADPMRFEPRVPPLLTNFEHRERFGLGGIGVSPHRETGFRGFETRPFQRDPGASASGAGNETPSNVTMQEIRGGSTLEVAKDKAKPTVTAADLKRKAATQPNGATAELISGGSKKQKTKDDWSCALCRVSATSERGLNEHLQGKKHKAKERALLTQKTGFGPSPLPKKAIRKKRKHIKTPGLESCPTSKNEDKKAEGGTGSNLAQKKEDSVEKQNGESAMRKHTPGSAKPKKKLRFWCEVCKVGAHSQKVMDAHQKGKRHSATLSELIQTGETETITPGKPSTENVATDETKQEIVGEQVVIKEANVNNNNNPTTTEDKDKKSSGAVCSDVLVVENENNRVVADYGTDS</sequence>
<dbReference type="SUPFAM" id="SSF57667">
    <property type="entry name" value="beta-beta-alpha zinc fingers"/>
    <property type="match status" value="2"/>
</dbReference>
<feature type="region of interest" description="Disordered" evidence="1">
    <location>
        <begin position="157"/>
        <end position="177"/>
    </location>
</feature>
<gene>
    <name evidence="3" type="ORF">Cgig2_012385</name>
</gene>
<protein>
    <recommendedName>
        <fullName evidence="2">U1-type domain-containing protein</fullName>
    </recommendedName>
</protein>